<keyword evidence="4" id="KW-0735">Signal-anchor</keyword>
<proteinExistence type="inferred from homology"/>
<keyword evidence="5 7" id="KW-1133">Transmembrane helix</keyword>
<keyword evidence="8" id="KW-1185">Reference proteome</keyword>
<reference evidence="9" key="1">
    <citation type="submission" date="2025-08" db="UniProtKB">
        <authorList>
            <consortium name="RefSeq"/>
        </authorList>
    </citation>
    <scope>IDENTIFICATION</scope>
</reference>
<evidence type="ECO:0000313" key="9">
    <source>
        <dbReference type="RefSeq" id="XP_014680881.1"/>
    </source>
</evidence>
<comment type="subcellular location">
    <subcellularLocation>
        <location evidence="1">Membrane</location>
        <topology evidence="1">Single-pass type II membrane protein</topology>
    </subcellularLocation>
</comment>
<dbReference type="GeneID" id="106820824"/>
<dbReference type="InterPro" id="IPR000402">
    <property type="entry name" value="Na/K_ATPase_sub_beta"/>
</dbReference>
<organism evidence="8 9">
    <name type="scientific">Priapulus caudatus</name>
    <name type="common">Priapulid worm</name>
    <dbReference type="NCBI Taxonomy" id="37621"/>
    <lineage>
        <taxon>Eukaryota</taxon>
        <taxon>Metazoa</taxon>
        <taxon>Ecdysozoa</taxon>
        <taxon>Scalidophora</taxon>
        <taxon>Priapulida</taxon>
        <taxon>Priapulimorpha</taxon>
        <taxon>Priapulimorphida</taxon>
        <taxon>Priapulidae</taxon>
        <taxon>Priapulus</taxon>
    </lineage>
</organism>
<sequence>MGSDTVKPPNAFSLFLWNPNTKECLGKTGKSWCLLIFFFIVFYICLGGFFAVNILAFQSTLNELEPKYYGKTSILGGTPGMGFRPQPDTEAVLIHFSVSSNKTHSQYVKALDTFLEAYQPVAQQGPHFITCDKSMGAPADRVCKFPIPKLPGCERENSYGFKDGKPCVILTLNKIFAWIPELHDSISIAAANAPDELLQRFREGSIGVSCNGREEMDVQHIGQVEYASASGFSAEYYPYWNQDGYIQPFVFARFKNLKRDVAVNIECKAWARNIHMDSRNRKGIVSFAIMVDN</sequence>
<dbReference type="Gene3D" id="2.60.40.1660">
    <property type="entry name" value="Na, k-atpase alpha subunit"/>
    <property type="match status" value="1"/>
</dbReference>
<evidence type="ECO:0000256" key="1">
    <source>
        <dbReference type="ARBA" id="ARBA00004606"/>
    </source>
</evidence>
<evidence type="ECO:0000256" key="4">
    <source>
        <dbReference type="ARBA" id="ARBA00022968"/>
    </source>
</evidence>
<dbReference type="PANTHER" id="PTHR11523:SF28">
    <property type="entry name" value="NA_K-ATPASE BETA SUBUNIT ISOFORM 4-RELATED"/>
    <property type="match status" value="1"/>
</dbReference>
<evidence type="ECO:0000256" key="7">
    <source>
        <dbReference type="SAM" id="Phobius"/>
    </source>
</evidence>
<dbReference type="PANTHER" id="PTHR11523">
    <property type="entry name" value="SODIUM/POTASSIUM-DEPENDENT ATPASE BETA SUBUNIT"/>
    <property type="match status" value="1"/>
</dbReference>
<keyword evidence="6 7" id="KW-0472">Membrane</keyword>
<feature type="transmembrane region" description="Helical" evidence="7">
    <location>
        <begin position="32"/>
        <end position="57"/>
    </location>
</feature>
<dbReference type="Proteomes" id="UP000695022">
    <property type="component" value="Unplaced"/>
</dbReference>
<evidence type="ECO:0000256" key="6">
    <source>
        <dbReference type="ARBA" id="ARBA00023136"/>
    </source>
</evidence>
<gene>
    <name evidence="9" type="primary">LOC106820824</name>
</gene>
<dbReference type="RefSeq" id="XP_014680881.1">
    <property type="nucleotide sequence ID" value="XM_014825395.1"/>
</dbReference>
<dbReference type="InterPro" id="IPR038702">
    <property type="entry name" value="Na/K_ATPase_sub_beta_sf"/>
</dbReference>
<dbReference type="Pfam" id="PF00287">
    <property type="entry name" value="Na_K-ATPase"/>
    <property type="match status" value="1"/>
</dbReference>
<evidence type="ECO:0000313" key="8">
    <source>
        <dbReference type="Proteomes" id="UP000695022"/>
    </source>
</evidence>
<evidence type="ECO:0000256" key="2">
    <source>
        <dbReference type="ARBA" id="ARBA00005876"/>
    </source>
</evidence>
<comment type="similarity">
    <text evidence="2">Belongs to the X(+)/potassium ATPases subunit beta family.</text>
</comment>
<keyword evidence="3 7" id="KW-0812">Transmembrane</keyword>
<protein>
    <submittedName>
        <fullName evidence="9">Sodium/potassium-transporting ATPase subunit beta-like</fullName>
    </submittedName>
</protein>
<evidence type="ECO:0000256" key="5">
    <source>
        <dbReference type="ARBA" id="ARBA00022989"/>
    </source>
</evidence>
<evidence type="ECO:0000256" key="3">
    <source>
        <dbReference type="ARBA" id="ARBA00022692"/>
    </source>
</evidence>
<name>A0ABM1F8W0_PRICU</name>
<accession>A0ABM1F8W0</accession>